<dbReference type="InterPro" id="IPR006016">
    <property type="entry name" value="UspA"/>
</dbReference>
<dbReference type="PRINTS" id="PR01438">
    <property type="entry name" value="UNVRSLSTRESS"/>
</dbReference>
<dbReference type="InterPro" id="IPR006015">
    <property type="entry name" value="Universal_stress_UspA"/>
</dbReference>
<name>A0ABU8T2J4_9PSEU</name>
<proteinExistence type="inferred from homology"/>
<feature type="domain" description="UspA" evidence="2">
    <location>
        <begin position="1"/>
        <end position="137"/>
    </location>
</feature>
<evidence type="ECO:0000313" key="3">
    <source>
        <dbReference type="EMBL" id="MEJ8278176.1"/>
    </source>
</evidence>
<keyword evidence="4" id="KW-1185">Reference proteome</keyword>
<evidence type="ECO:0000256" key="1">
    <source>
        <dbReference type="ARBA" id="ARBA00008791"/>
    </source>
</evidence>
<feature type="domain" description="UspA" evidence="2">
    <location>
        <begin position="145"/>
        <end position="279"/>
    </location>
</feature>
<dbReference type="Pfam" id="PF00582">
    <property type="entry name" value="Usp"/>
    <property type="match status" value="2"/>
</dbReference>
<comment type="caution">
    <text evidence="3">The sequence shown here is derived from an EMBL/GenBank/DDBJ whole genome shotgun (WGS) entry which is preliminary data.</text>
</comment>
<dbReference type="PANTHER" id="PTHR46268">
    <property type="entry name" value="STRESS RESPONSE PROTEIN NHAX"/>
    <property type="match status" value="1"/>
</dbReference>
<dbReference type="InterPro" id="IPR014729">
    <property type="entry name" value="Rossmann-like_a/b/a_fold"/>
</dbReference>
<dbReference type="EMBL" id="JBBJUP010000003">
    <property type="protein sequence ID" value="MEJ8278176.1"/>
    <property type="molecule type" value="Genomic_DNA"/>
</dbReference>
<protein>
    <submittedName>
        <fullName evidence="3">Universal stress protein</fullName>
    </submittedName>
</protein>
<dbReference type="Gene3D" id="3.40.50.620">
    <property type="entry name" value="HUPs"/>
    <property type="match status" value="2"/>
</dbReference>
<reference evidence="3 4" key="1">
    <citation type="submission" date="2024-03" db="EMBL/GenBank/DDBJ databases">
        <title>Draft genome sequence of Pseudonocardia sp. DW16-2.</title>
        <authorList>
            <person name="Duangmal K."/>
        </authorList>
    </citation>
    <scope>NUCLEOTIDE SEQUENCE [LARGE SCALE GENOMIC DNA]</scope>
    <source>
        <strain evidence="3 4">DW16-2</strain>
    </source>
</reference>
<dbReference type="RefSeq" id="WP_340286300.1">
    <property type="nucleotide sequence ID" value="NZ_JBBJUP010000003.1"/>
</dbReference>
<evidence type="ECO:0000313" key="4">
    <source>
        <dbReference type="Proteomes" id="UP001364211"/>
    </source>
</evidence>
<dbReference type="Proteomes" id="UP001364211">
    <property type="component" value="Unassembled WGS sequence"/>
</dbReference>
<sequence length="288" mass="28763">MVGVDGSAAALDAVRWAARTAAGADRGLRLVMVVPPAASVTGPWARERAEGRGAALVAAEVCLQEAVGHAAGAGLPRERVDTVVREGRPERVLADESGRAASVVIGSRGRGGFHGLLLGSTGIPLIASAHCPVVVVRGADVPDGPVVVGVDGSPGAEAVLVHAFEAAAARGVALVAVRAWSEPAMDPAVVVLLDLAELARAEAAELDRALEPLRDKYPAVDVVTHVAHGSPAAALIGASGGAGLVVVGTRGRGPAAGLLLGSVAQALLHHALCPVAVVRPEHDGPVEP</sequence>
<accession>A0ABU8T2J4</accession>
<gene>
    <name evidence="3" type="ORF">WJX68_04450</name>
</gene>
<evidence type="ECO:0000259" key="2">
    <source>
        <dbReference type="Pfam" id="PF00582"/>
    </source>
</evidence>
<dbReference type="PANTHER" id="PTHR46268:SF6">
    <property type="entry name" value="UNIVERSAL STRESS PROTEIN UP12"/>
    <property type="match status" value="1"/>
</dbReference>
<organism evidence="3 4">
    <name type="scientific">Pseudonocardia spirodelae</name>
    <dbReference type="NCBI Taxonomy" id="3133431"/>
    <lineage>
        <taxon>Bacteria</taxon>
        <taxon>Bacillati</taxon>
        <taxon>Actinomycetota</taxon>
        <taxon>Actinomycetes</taxon>
        <taxon>Pseudonocardiales</taxon>
        <taxon>Pseudonocardiaceae</taxon>
        <taxon>Pseudonocardia</taxon>
    </lineage>
</organism>
<comment type="similarity">
    <text evidence="1">Belongs to the universal stress protein A family.</text>
</comment>
<dbReference type="SUPFAM" id="SSF52402">
    <property type="entry name" value="Adenine nucleotide alpha hydrolases-like"/>
    <property type="match status" value="2"/>
</dbReference>